<keyword evidence="1" id="KW-0749">Sporulation</keyword>
<comment type="caution">
    <text evidence="5">The sequence shown here is derived from an EMBL/GenBank/DDBJ whole genome shotgun (WGS) entry which is preliminary data.</text>
</comment>
<proteinExistence type="inferred from homology"/>
<dbReference type="Proteomes" id="UP001228376">
    <property type="component" value="Unassembled WGS sequence"/>
</dbReference>
<evidence type="ECO:0000256" key="1">
    <source>
        <dbReference type="ARBA" id="ARBA00022969"/>
    </source>
</evidence>
<comment type="similarity">
    <text evidence="3">Belongs to the CotF family.</text>
</comment>
<dbReference type="Pfam" id="PF07875">
    <property type="entry name" value="Coat_F"/>
    <property type="match status" value="1"/>
</dbReference>
<protein>
    <submittedName>
        <fullName evidence="5">Spore coat protein</fullName>
    </submittedName>
</protein>
<organism evidence="5 6">
    <name type="scientific">Tigheibacillus jepli</name>
    <dbReference type="NCBI Taxonomy" id="3035914"/>
    <lineage>
        <taxon>Bacteria</taxon>
        <taxon>Bacillati</taxon>
        <taxon>Bacillota</taxon>
        <taxon>Bacilli</taxon>
        <taxon>Bacillales</taxon>
        <taxon>Bacillaceae</taxon>
        <taxon>Tigheibacillus</taxon>
    </lineage>
</organism>
<dbReference type="PANTHER" id="PTHR39183">
    <property type="entry name" value="SPORE COAT PROTEIN F-LIKE PROTEIN YHCQ"/>
    <property type="match status" value="1"/>
</dbReference>
<evidence type="ECO:0000256" key="2">
    <source>
        <dbReference type="ARBA" id="ARBA00024325"/>
    </source>
</evidence>
<dbReference type="InterPro" id="IPR012851">
    <property type="entry name" value="Spore_coat_CotF-like"/>
</dbReference>
<comment type="subcellular location">
    <subcellularLocation>
        <location evidence="2">Spore coat</location>
    </subcellularLocation>
</comment>
<evidence type="ECO:0000313" key="6">
    <source>
        <dbReference type="Proteomes" id="UP001228376"/>
    </source>
</evidence>
<gene>
    <name evidence="5" type="ORF">P5G51_018145</name>
</gene>
<keyword evidence="5" id="KW-0946">Virion</keyword>
<feature type="compositionally biased region" description="Polar residues" evidence="4">
    <location>
        <begin position="13"/>
        <end position="22"/>
    </location>
</feature>
<evidence type="ECO:0000313" key="5">
    <source>
        <dbReference type="EMBL" id="MDY0407004.1"/>
    </source>
</evidence>
<keyword evidence="5" id="KW-0167">Capsid protein</keyword>
<name>A0ABU5CL02_9BACI</name>
<dbReference type="InterPro" id="IPR012347">
    <property type="entry name" value="Ferritin-like"/>
</dbReference>
<sequence>MQNQNQNQNQQQFMPSEQVQSQFNHGGHELFDAHEAISGIVGGLEQCLLYEQHIQDPELKSIAQRQRTFISQMYNTMVDTLKTGKDPAVKTQSYQMAEDNTTVYGMQPTQPKAPAQSVNELNDQCISSFMMGNLKSSATAFCTAALETTNPVLRRVFQDSIPNLIEMAYEIFQYQNKHQYYQVPQLKQEDMQNYINSFAPIQGGMNGGTMTH</sequence>
<accession>A0ABU5CL02</accession>
<evidence type="ECO:0000256" key="4">
    <source>
        <dbReference type="SAM" id="MobiDB-lite"/>
    </source>
</evidence>
<feature type="region of interest" description="Disordered" evidence="4">
    <location>
        <begin position="1"/>
        <end position="22"/>
    </location>
</feature>
<dbReference type="EMBL" id="JAROCA020000003">
    <property type="protein sequence ID" value="MDY0407004.1"/>
    <property type="molecule type" value="Genomic_DNA"/>
</dbReference>
<keyword evidence="6" id="KW-1185">Reference proteome</keyword>
<reference evidence="5 6" key="1">
    <citation type="submission" date="2023-10" db="EMBL/GenBank/DDBJ databases">
        <title>179-bfca-hs.</title>
        <authorList>
            <person name="Miliotis G."/>
            <person name="Sengupta P."/>
            <person name="Hameed A."/>
            <person name="Chuvochina M."/>
            <person name="Mcdonagh F."/>
            <person name="Simpson A.C."/>
            <person name="Singh N.K."/>
            <person name="Rekha P.D."/>
            <person name="Raman K."/>
            <person name="Hugenholtz P."/>
            <person name="Venkateswaran K."/>
        </authorList>
    </citation>
    <scope>NUCLEOTIDE SEQUENCE [LARGE SCALE GENOMIC DNA]</scope>
    <source>
        <strain evidence="5 6">179-BFC-A-HS</strain>
    </source>
</reference>
<evidence type="ECO:0000256" key="3">
    <source>
        <dbReference type="ARBA" id="ARBA00024344"/>
    </source>
</evidence>
<feature type="compositionally biased region" description="Low complexity" evidence="4">
    <location>
        <begin position="1"/>
        <end position="12"/>
    </location>
</feature>
<dbReference type="PANTHER" id="PTHR39183:SF1">
    <property type="entry name" value="SPORE COAT PROTEIN F-LIKE PROTEIN YHCQ"/>
    <property type="match status" value="1"/>
</dbReference>
<dbReference type="Gene3D" id="1.20.1260.10">
    <property type="match status" value="1"/>
</dbReference>
<dbReference type="RefSeq" id="WP_306066808.1">
    <property type="nucleotide sequence ID" value="NZ_JAROCA020000003.1"/>
</dbReference>